<feature type="compositionally biased region" description="Polar residues" evidence="1">
    <location>
        <begin position="20"/>
        <end position="29"/>
    </location>
</feature>
<name>Q67UK3_ORYSJ</name>
<reference evidence="3" key="2">
    <citation type="journal article" date="2008" name="Nucleic Acids Res.">
        <title>The rice annotation project database (RAP-DB): 2008 update.</title>
        <authorList>
            <consortium name="The rice annotation project (RAP)"/>
        </authorList>
    </citation>
    <scope>GENOME REANNOTATION</scope>
    <source>
        <strain evidence="3">cv. Nipponbare</strain>
    </source>
</reference>
<protein>
    <submittedName>
        <fullName evidence="2">Uncharacterized protein</fullName>
    </submittedName>
</protein>
<organism evidence="2 3">
    <name type="scientific">Oryza sativa subsp. japonica</name>
    <name type="common">Rice</name>
    <dbReference type="NCBI Taxonomy" id="39947"/>
    <lineage>
        <taxon>Eukaryota</taxon>
        <taxon>Viridiplantae</taxon>
        <taxon>Streptophyta</taxon>
        <taxon>Embryophyta</taxon>
        <taxon>Tracheophyta</taxon>
        <taxon>Spermatophyta</taxon>
        <taxon>Magnoliopsida</taxon>
        <taxon>Liliopsida</taxon>
        <taxon>Poales</taxon>
        <taxon>Poaceae</taxon>
        <taxon>BOP clade</taxon>
        <taxon>Oryzoideae</taxon>
        <taxon>Oryzeae</taxon>
        <taxon>Oryzinae</taxon>
        <taxon>Oryza</taxon>
        <taxon>Oryza sativa</taxon>
    </lineage>
</organism>
<proteinExistence type="predicted"/>
<accession>Q67UK3</accession>
<feature type="region of interest" description="Disordered" evidence="1">
    <location>
        <begin position="1"/>
        <end position="33"/>
    </location>
</feature>
<evidence type="ECO:0000313" key="2">
    <source>
        <dbReference type="EMBL" id="BAD38166.1"/>
    </source>
</evidence>
<sequence length="54" mass="5654">MRLTDANQAAVAVQTRRRTPSAQSHQKTLSGGVATCPHGATGCDALSHQPLKID</sequence>
<evidence type="ECO:0000313" key="3">
    <source>
        <dbReference type="Proteomes" id="UP000000763"/>
    </source>
</evidence>
<dbReference type="EMBL" id="AP005522">
    <property type="protein sequence ID" value="BAD38166.1"/>
    <property type="molecule type" value="Genomic_DNA"/>
</dbReference>
<evidence type="ECO:0000256" key="1">
    <source>
        <dbReference type="SAM" id="MobiDB-lite"/>
    </source>
</evidence>
<dbReference type="AlphaFoldDB" id="Q67UK3"/>
<reference evidence="3" key="1">
    <citation type="journal article" date="2005" name="Nature">
        <title>The map-based sequence of the rice genome.</title>
        <authorList>
            <consortium name="International rice genome sequencing project (IRGSP)"/>
            <person name="Matsumoto T."/>
            <person name="Wu J."/>
            <person name="Kanamori H."/>
            <person name="Katayose Y."/>
            <person name="Fujisawa M."/>
            <person name="Namiki N."/>
            <person name="Mizuno H."/>
            <person name="Yamamoto K."/>
            <person name="Antonio B.A."/>
            <person name="Baba T."/>
            <person name="Sakata K."/>
            <person name="Nagamura Y."/>
            <person name="Aoki H."/>
            <person name="Arikawa K."/>
            <person name="Arita K."/>
            <person name="Bito T."/>
            <person name="Chiden Y."/>
            <person name="Fujitsuka N."/>
            <person name="Fukunaka R."/>
            <person name="Hamada M."/>
            <person name="Harada C."/>
            <person name="Hayashi A."/>
            <person name="Hijishita S."/>
            <person name="Honda M."/>
            <person name="Hosokawa S."/>
            <person name="Ichikawa Y."/>
            <person name="Idonuma A."/>
            <person name="Iijima M."/>
            <person name="Ikeda M."/>
            <person name="Ikeno M."/>
            <person name="Ito K."/>
            <person name="Ito S."/>
            <person name="Ito T."/>
            <person name="Ito Y."/>
            <person name="Ito Y."/>
            <person name="Iwabuchi A."/>
            <person name="Kamiya K."/>
            <person name="Karasawa W."/>
            <person name="Kurita K."/>
            <person name="Katagiri S."/>
            <person name="Kikuta A."/>
            <person name="Kobayashi H."/>
            <person name="Kobayashi N."/>
            <person name="Machita K."/>
            <person name="Maehara T."/>
            <person name="Masukawa M."/>
            <person name="Mizubayashi T."/>
            <person name="Mukai Y."/>
            <person name="Nagasaki H."/>
            <person name="Nagata Y."/>
            <person name="Naito S."/>
            <person name="Nakashima M."/>
            <person name="Nakama Y."/>
            <person name="Nakamichi Y."/>
            <person name="Nakamura M."/>
            <person name="Meguro A."/>
            <person name="Negishi M."/>
            <person name="Ohta I."/>
            <person name="Ohta T."/>
            <person name="Okamoto M."/>
            <person name="Ono N."/>
            <person name="Saji S."/>
            <person name="Sakaguchi M."/>
            <person name="Sakai K."/>
            <person name="Shibata M."/>
            <person name="Shimokawa T."/>
            <person name="Song J."/>
            <person name="Takazaki Y."/>
            <person name="Terasawa K."/>
            <person name="Tsugane M."/>
            <person name="Tsuji K."/>
            <person name="Ueda S."/>
            <person name="Waki K."/>
            <person name="Yamagata H."/>
            <person name="Yamamoto M."/>
            <person name="Yamamoto S."/>
            <person name="Yamane H."/>
            <person name="Yoshiki S."/>
            <person name="Yoshihara R."/>
            <person name="Yukawa K."/>
            <person name="Zhong H."/>
            <person name="Yano M."/>
            <person name="Yuan Q."/>
            <person name="Ouyang S."/>
            <person name="Liu J."/>
            <person name="Jones K.M."/>
            <person name="Gansberger K."/>
            <person name="Moffat K."/>
            <person name="Hill J."/>
            <person name="Bera J."/>
            <person name="Fadrosh D."/>
            <person name="Jin S."/>
            <person name="Johri S."/>
            <person name="Kim M."/>
            <person name="Overton L."/>
            <person name="Reardon M."/>
            <person name="Tsitrin T."/>
            <person name="Vuong H."/>
            <person name="Weaver B."/>
            <person name="Ciecko A."/>
            <person name="Tallon L."/>
            <person name="Jackson J."/>
            <person name="Pai G."/>
            <person name="Aken S.V."/>
            <person name="Utterback T."/>
            <person name="Reidmuller S."/>
            <person name="Feldblyum T."/>
            <person name="Hsiao J."/>
            <person name="Zismann V."/>
            <person name="Iobst S."/>
            <person name="de Vazeille A.R."/>
            <person name="Buell C.R."/>
            <person name="Ying K."/>
            <person name="Li Y."/>
            <person name="Lu T."/>
            <person name="Huang Y."/>
            <person name="Zhao Q."/>
            <person name="Feng Q."/>
            <person name="Zhang L."/>
            <person name="Zhu J."/>
            <person name="Weng Q."/>
            <person name="Mu J."/>
            <person name="Lu Y."/>
            <person name="Fan D."/>
            <person name="Liu Y."/>
            <person name="Guan J."/>
            <person name="Zhang Y."/>
            <person name="Yu S."/>
            <person name="Liu X."/>
            <person name="Zhang Y."/>
            <person name="Hong G."/>
            <person name="Han B."/>
            <person name="Choisne N."/>
            <person name="Demange N."/>
            <person name="Orjeda G."/>
            <person name="Samain S."/>
            <person name="Cattolico L."/>
            <person name="Pelletier E."/>
            <person name="Couloux A."/>
            <person name="Segurens B."/>
            <person name="Wincker P."/>
            <person name="D'Hont A."/>
            <person name="Scarpelli C."/>
            <person name="Weissenbach J."/>
            <person name="Salanoubat M."/>
            <person name="Quetier F."/>
            <person name="Yu Y."/>
            <person name="Kim H.R."/>
            <person name="Rambo T."/>
            <person name="Currie J."/>
            <person name="Collura K."/>
            <person name="Luo M."/>
            <person name="Yang T."/>
            <person name="Ammiraju J.S.S."/>
            <person name="Engler F."/>
            <person name="Soderlund C."/>
            <person name="Wing R.A."/>
            <person name="Palmer L.E."/>
            <person name="de la Bastide M."/>
            <person name="Spiegel L."/>
            <person name="Nascimento L."/>
            <person name="Zutavern T."/>
            <person name="O'Shaughnessy A."/>
            <person name="Dike S."/>
            <person name="Dedhia N."/>
            <person name="Preston R."/>
            <person name="Balija V."/>
            <person name="McCombie W.R."/>
            <person name="Chow T."/>
            <person name="Chen H."/>
            <person name="Chung M."/>
            <person name="Chen C."/>
            <person name="Shaw J."/>
            <person name="Wu H."/>
            <person name="Hsiao K."/>
            <person name="Chao Y."/>
            <person name="Chu M."/>
            <person name="Cheng C."/>
            <person name="Hour A."/>
            <person name="Lee P."/>
            <person name="Lin S."/>
            <person name="Lin Y."/>
            <person name="Liou J."/>
            <person name="Liu S."/>
            <person name="Hsing Y."/>
            <person name="Raghuvanshi S."/>
            <person name="Mohanty A."/>
            <person name="Bharti A.K."/>
            <person name="Gaur A."/>
            <person name="Gupta V."/>
            <person name="Kumar D."/>
            <person name="Ravi V."/>
            <person name="Vij S."/>
            <person name="Kapur A."/>
            <person name="Khurana P."/>
            <person name="Khurana P."/>
            <person name="Khurana J.P."/>
            <person name="Tyagi A.K."/>
            <person name="Gaikwad K."/>
            <person name="Singh A."/>
            <person name="Dalal V."/>
            <person name="Srivastava S."/>
            <person name="Dixit A."/>
            <person name="Pal A.K."/>
            <person name="Ghazi I.A."/>
            <person name="Yadav M."/>
            <person name="Pandit A."/>
            <person name="Bhargava A."/>
            <person name="Sureshbabu K."/>
            <person name="Batra K."/>
            <person name="Sharma T.R."/>
            <person name="Mohapatra T."/>
            <person name="Singh N.K."/>
            <person name="Messing J."/>
            <person name="Nelson A.B."/>
            <person name="Fuks G."/>
            <person name="Kavchok S."/>
            <person name="Keizer G."/>
            <person name="Linton E."/>
            <person name="Llaca V."/>
            <person name="Song R."/>
            <person name="Tanyolac B."/>
            <person name="Young S."/>
            <person name="Ho-Il K."/>
            <person name="Hahn J.H."/>
            <person name="Sangsakoo G."/>
            <person name="Vanavichit A."/>
            <person name="de Mattos Luiz.A.T."/>
            <person name="Zimmer P.D."/>
            <person name="Malone G."/>
            <person name="Dellagostin O."/>
            <person name="de Oliveira A.C."/>
            <person name="Bevan M."/>
            <person name="Bancroft I."/>
            <person name="Minx P."/>
            <person name="Cordum H."/>
            <person name="Wilson R."/>
            <person name="Cheng Z."/>
            <person name="Jin W."/>
            <person name="Jiang J."/>
            <person name="Leong S.A."/>
            <person name="Iwama H."/>
            <person name="Gojobori T."/>
            <person name="Itoh T."/>
            <person name="Niimura Y."/>
            <person name="Fujii Y."/>
            <person name="Habara T."/>
            <person name="Sakai H."/>
            <person name="Sato Y."/>
            <person name="Wilson G."/>
            <person name="Kumar K."/>
            <person name="McCouch S."/>
            <person name="Juretic N."/>
            <person name="Hoen D."/>
            <person name="Wright S."/>
            <person name="Bruskiewich R."/>
            <person name="Bureau T."/>
            <person name="Miyao A."/>
            <person name="Hirochika H."/>
            <person name="Nishikawa T."/>
            <person name="Kadowaki K."/>
            <person name="Sugiura M."/>
            <person name="Burr B."/>
            <person name="Sasaki T."/>
        </authorList>
    </citation>
    <scope>NUCLEOTIDE SEQUENCE [LARGE SCALE GENOMIC DNA]</scope>
    <source>
        <strain evidence="3">cv. Nipponbare</strain>
    </source>
</reference>
<gene>
    <name evidence="2" type="primary">P0479H10.33</name>
</gene>
<dbReference type="Proteomes" id="UP000000763">
    <property type="component" value="Chromosome 6"/>
</dbReference>